<reference evidence="3" key="1">
    <citation type="submission" date="2018-06" db="EMBL/GenBank/DDBJ databases">
        <title>Complete genome of Pseudomonas insecticola strain QZS01.</title>
        <authorList>
            <person name="Wang J."/>
            <person name="Su Q."/>
        </authorList>
    </citation>
    <scope>NUCLEOTIDE SEQUENCE [LARGE SCALE GENOMIC DNA]</scope>
    <source>
        <strain evidence="3">QZS01</strain>
    </source>
</reference>
<feature type="transmembrane region" description="Helical" evidence="1">
    <location>
        <begin position="12"/>
        <end position="31"/>
    </location>
</feature>
<dbReference type="RefSeq" id="WP_127162348.1">
    <property type="nucleotide sequence ID" value="NZ_CP029822.1"/>
</dbReference>
<accession>A0A3S9XCS0</accession>
<feature type="transmembrane region" description="Helical" evidence="1">
    <location>
        <begin position="62"/>
        <end position="84"/>
    </location>
</feature>
<keyword evidence="1" id="KW-1133">Transmembrane helix</keyword>
<feature type="transmembrane region" description="Helical" evidence="1">
    <location>
        <begin position="141"/>
        <end position="165"/>
    </location>
</feature>
<dbReference type="AlphaFoldDB" id="A0A3S9XCS0"/>
<feature type="transmembrane region" description="Helical" evidence="1">
    <location>
        <begin position="37"/>
        <end position="55"/>
    </location>
</feature>
<gene>
    <name evidence="2" type="ORF">DM558_05065</name>
</gene>
<proteinExistence type="predicted"/>
<protein>
    <submittedName>
        <fullName evidence="2">DNA gyrase subunit B</fullName>
    </submittedName>
</protein>
<dbReference type="Proteomes" id="UP000273143">
    <property type="component" value="Chromosome"/>
</dbReference>
<evidence type="ECO:0000256" key="1">
    <source>
        <dbReference type="SAM" id="Phobius"/>
    </source>
</evidence>
<sequence length="197" mass="22910">MKFTADVSKKPNFLGIFFGVLLIFYPLVVYLGLQYAGIQFIAPVLIVFFSIRFFLVNFKSSYFLWCLKLGAFLGIFLAALSWLLKENHWVLYYPVCINLLLLVVFVYSLFNPPSVVEQLARVTEPELPEKGVSYCRMVTKVWCVFFVLNGTVSMITCLVNNMMYWTLYNGLISYLLMGTLMCSEWLVRQKVRKRHMP</sequence>
<keyword evidence="3" id="KW-1185">Reference proteome</keyword>
<dbReference type="EMBL" id="CP029822">
    <property type="protein sequence ID" value="AZS50185.1"/>
    <property type="molecule type" value="Genomic_DNA"/>
</dbReference>
<evidence type="ECO:0000313" key="3">
    <source>
        <dbReference type="Proteomes" id="UP000273143"/>
    </source>
</evidence>
<keyword evidence="1" id="KW-0472">Membrane</keyword>
<organism evidence="2 3">
    <name type="scientific">Entomomonas moraniae</name>
    <dbReference type="NCBI Taxonomy" id="2213226"/>
    <lineage>
        <taxon>Bacteria</taxon>
        <taxon>Pseudomonadati</taxon>
        <taxon>Pseudomonadota</taxon>
        <taxon>Gammaproteobacteria</taxon>
        <taxon>Pseudomonadales</taxon>
        <taxon>Pseudomonadaceae</taxon>
        <taxon>Entomomonas</taxon>
    </lineage>
</organism>
<feature type="transmembrane region" description="Helical" evidence="1">
    <location>
        <begin position="90"/>
        <end position="110"/>
    </location>
</feature>
<dbReference type="KEGG" id="emo:DM558_05065"/>
<keyword evidence="1" id="KW-0812">Transmembrane</keyword>
<evidence type="ECO:0000313" key="2">
    <source>
        <dbReference type="EMBL" id="AZS50185.1"/>
    </source>
</evidence>
<feature type="transmembrane region" description="Helical" evidence="1">
    <location>
        <begin position="171"/>
        <end position="187"/>
    </location>
</feature>
<name>A0A3S9XCS0_9GAMM</name>